<accession>A0A9X0CME8</accession>
<sequence length="207" mass="23722">IPFHWTLNGTDRLLNLSGAAKFEEQDGITVLYLDGSPLTYAETPAIPIQSTDLTIAVWVKLMALHSTDQQIYGDWSFPHQFRIYVNEDGRLCADARRASGKPSDIFYHCKGVVSTDVWSHVVMTWGRLNRTVKLYINGEMKLNHVVDDNPILDFKNSGHTVYDIGLKRDHEVTIHAYFSDLMIFNSELSENEIRNELFQNHPLHSFI</sequence>
<dbReference type="OrthoDB" id="5974449at2759"/>
<comment type="caution">
    <text evidence="1">The sequence shown here is derived from an EMBL/GenBank/DDBJ whole genome shotgun (WGS) entry which is preliminary data.</text>
</comment>
<dbReference type="AlphaFoldDB" id="A0A9X0CME8"/>
<dbReference type="InterPro" id="IPR013320">
    <property type="entry name" value="ConA-like_dom_sf"/>
</dbReference>
<reference evidence="1" key="1">
    <citation type="submission" date="2023-01" db="EMBL/GenBank/DDBJ databases">
        <title>Genome assembly of the deep-sea coral Lophelia pertusa.</title>
        <authorList>
            <person name="Herrera S."/>
            <person name="Cordes E."/>
        </authorList>
    </citation>
    <scope>NUCLEOTIDE SEQUENCE</scope>
    <source>
        <strain evidence="1">USNM1676648</strain>
        <tissue evidence="1">Polyp</tissue>
    </source>
</reference>
<dbReference type="Pfam" id="PF13385">
    <property type="entry name" value="Laminin_G_3"/>
    <property type="match status" value="1"/>
</dbReference>
<protein>
    <recommendedName>
        <fullName evidence="3">LamG domain-containing protein</fullName>
    </recommendedName>
</protein>
<name>A0A9X0CME8_9CNID</name>
<feature type="non-terminal residue" evidence="1">
    <location>
        <position position="1"/>
    </location>
</feature>
<dbReference type="Proteomes" id="UP001163046">
    <property type="component" value="Unassembled WGS sequence"/>
</dbReference>
<evidence type="ECO:0000313" key="2">
    <source>
        <dbReference type="Proteomes" id="UP001163046"/>
    </source>
</evidence>
<dbReference type="EMBL" id="MU827310">
    <property type="protein sequence ID" value="KAJ7360220.1"/>
    <property type="molecule type" value="Genomic_DNA"/>
</dbReference>
<evidence type="ECO:0008006" key="3">
    <source>
        <dbReference type="Google" id="ProtNLM"/>
    </source>
</evidence>
<organism evidence="1 2">
    <name type="scientific">Desmophyllum pertusum</name>
    <dbReference type="NCBI Taxonomy" id="174260"/>
    <lineage>
        <taxon>Eukaryota</taxon>
        <taxon>Metazoa</taxon>
        <taxon>Cnidaria</taxon>
        <taxon>Anthozoa</taxon>
        <taxon>Hexacorallia</taxon>
        <taxon>Scleractinia</taxon>
        <taxon>Caryophylliina</taxon>
        <taxon>Caryophylliidae</taxon>
        <taxon>Desmophyllum</taxon>
    </lineage>
</organism>
<dbReference type="SUPFAM" id="SSF49899">
    <property type="entry name" value="Concanavalin A-like lectins/glucanases"/>
    <property type="match status" value="1"/>
</dbReference>
<keyword evidence="2" id="KW-1185">Reference proteome</keyword>
<proteinExistence type="predicted"/>
<gene>
    <name evidence="1" type="ORF">OS493_016848</name>
</gene>
<evidence type="ECO:0000313" key="1">
    <source>
        <dbReference type="EMBL" id="KAJ7360220.1"/>
    </source>
</evidence>
<dbReference type="Gene3D" id="2.60.120.200">
    <property type="match status" value="1"/>
</dbReference>